<proteinExistence type="predicted"/>
<protein>
    <submittedName>
        <fullName evidence="1">Uncharacterized protein</fullName>
    </submittedName>
</protein>
<evidence type="ECO:0000313" key="2">
    <source>
        <dbReference type="Proteomes" id="UP001432202"/>
    </source>
</evidence>
<reference evidence="1 2" key="1">
    <citation type="submission" date="2024-02" db="EMBL/GenBank/DDBJ databases">
        <title>STSV induces naive adaptation in Sulfolobus.</title>
        <authorList>
            <person name="Xiang X."/>
            <person name="Song M."/>
        </authorList>
    </citation>
    <scope>NUCLEOTIDE SEQUENCE [LARGE SCALE GENOMIC DNA]</scope>
    <source>
        <strain evidence="1 2">RT2</strain>
    </source>
</reference>
<name>A0AAX4L2X7_9CREN</name>
<keyword evidence="2" id="KW-1185">Reference proteome</keyword>
<accession>A0AAX4L2X7</accession>
<dbReference type="AlphaFoldDB" id="A0AAX4L2X7"/>
<evidence type="ECO:0000313" key="1">
    <source>
        <dbReference type="EMBL" id="WWQ61262.1"/>
    </source>
</evidence>
<dbReference type="EMBL" id="CP146016">
    <property type="protein sequence ID" value="WWQ61262.1"/>
    <property type="molecule type" value="Genomic_DNA"/>
</dbReference>
<dbReference type="Proteomes" id="UP001432202">
    <property type="component" value="Chromosome"/>
</dbReference>
<gene>
    <name evidence="1" type="ORF">V6M85_04065</name>
</gene>
<organism evidence="1 2">
    <name type="scientific">Sulfolobus tengchongensis</name>
    <dbReference type="NCBI Taxonomy" id="207809"/>
    <lineage>
        <taxon>Archaea</taxon>
        <taxon>Thermoproteota</taxon>
        <taxon>Thermoprotei</taxon>
        <taxon>Sulfolobales</taxon>
        <taxon>Sulfolobaceae</taxon>
        <taxon>Sulfolobus</taxon>
    </lineage>
</organism>
<dbReference type="RefSeq" id="WP_338603306.1">
    <property type="nucleotide sequence ID" value="NZ_CP146016.1"/>
</dbReference>
<sequence>MIKWIGFGGNWDKCEECWMAYEIGIQHENSLNCYKLGIPIDALKIPLDQFLEKVKEVPGKYGIFQFPLSFLSKGIIIFYFNNREEMEKFVGSVREYIKDDISIRERKFYDIFVNVEWIGTVNWRRGCPEYDKKFGDWRKWKFTSH</sequence>
<dbReference type="GeneID" id="89335915"/>